<accession>A0A1Y0B6G6</accession>
<protein>
    <recommendedName>
        <fullName evidence="7">Preterminal protein</fullName>
        <shortName evidence="7">pTP</shortName>
    </recommendedName>
    <alternativeName>
        <fullName evidence="7">Bellett protein</fullName>
    </alternativeName>
    <alternativeName>
        <fullName evidence="7">Precursor terminal protein</fullName>
    </alternativeName>
    <component>
        <recommendedName>
            <fullName evidence="7">Intermediate terminal protein</fullName>
            <shortName evidence="7">iTP</shortName>
        </recommendedName>
    </component>
    <component>
        <recommendedName>
            <fullName evidence="7">Terminal protein</fullName>
            <shortName evidence="7">TP</shortName>
        </recommendedName>
    </component>
</protein>
<comment type="similarity">
    <text evidence="7">Belongs to the adenoviridae terminal protein family.</text>
</comment>
<evidence type="ECO:0000313" key="10">
    <source>
        <dbReference type="Proteomes" id="UP000201603"/>
    </source>
</evidence>
<keyword evidence="4 7" id="KW-1194">Viral DNA replication</keyword>
<evidence type="ECO:0000256" key="7">
    <source>
        <dbReference type="HAMAP-Rule" id="MF_04061"/>
    </source>
</evidence>
<dbReference type="GO" id="GO:0003697">
    <property type="term" value="F:single-stranded DNA binding"/>
    <property type="evidence" value="ECO:0007669"/>
    <property type="project" value="UniProtKB-UniRule"/>
</dbReference>
<feature type="chain" id="PRO_5023409816" description="Preterminal protein" evidence="7">
    <location>
        <begin position="1"/>
        <end position="650"/>
    </location>
</feature>
<feature type="modified residue" description="O-(5'-phospho-DNA)-serine" evidence="7">
    <location>
        <position position="562"/>
    </location>
</feature>
<comment type="subcellular location">
    <subcellularLocation>
        <location evidence="7">Host nucleus matrix</location>
    </subcellularLocation>
</comment>
<keyword evidence="3 7" id="KW-0235">DNA replication</keyword>
<evidence type="ECO:0000256" key="3">
    <source>
        <dbReference type="ARBA" id="ARBA00022705"/>
    </source>
</evidence>
<keyword evidence="5 7" id="KW-0190">Covalent protein-DNA linkage</keyword>
<keyword evidence="10" id="KW-1185">Reference proteome</keyword>
<keyword evidence="1 7" id="KW-0597">Phosphoprotein</keyword>
<evidence type="ECO:0000256" key="8">
    <source>
        <dbReference type="SAM" id="MobiDB-lite"/>
    </source>
</evidence>
<organism evidence="9 10">
    <name type="scientific">Deer mastadenovirus B</name>
    <dbReference type="NCBI Taxonomy" id="2170000"/>
    <lineage>
        <taxon>Viruses</taxon>
        <taxon>Varidnaviria</taxon>
        <taxon>Bamfordvirae</taxon>
        <taxon>Preplasmiviricota</taxon>
        <taxon>Polisuviricotina</taxon>
        <taxon>Pharingeaviricetes</taxon>
        <taxon>Rowavirales</taxon>
        <taxon>Adenoviridae</taxon>
        <taxon>Mastadenovirus</taxon>
        <taxon>Mastadenovirus cervi</taxon>
    </lineage>
</organism>
<evidence type="ECO:0000256" key="1">
    <source>
        <dbReference type="ARBA" id="ARBA00022553"/>
    </source>
</evidence>
<feature type="site" description="Cleavage; by adenovirus protease" evidence="7">
    <location>
        <begin position="324"/>
        <end position="325"/>
    </location>
</feature>
<keyword evidence="2 7" id="KW-1048">Host nucleus</keyword>
<feature type="short sequence motif" description="Nuclear localization signal" evidence="7">
    <location>
        <begin position="355"/>
        <end position="364"/>
    </location>
</feature>
<feature type="site" description="Cleavage; by adenovirus protease" evidence="7">
    <location>
        <begin position="176"/>
        <end position="177"/>
    </location>
</feature>
<evidence type="ECO:0000256" key="6">
    <source>
        <dbReference type="ARBA" id="ARBA00023125"/>
    </source>
</evidence>
<evidence type="ECO:0000256" key="4">
    <source>
        <dbReference type="ARBA" id="ARBA00023109"/>
    </source>
</evidence>
<comment type="PTM">
    <text evidence="7">Preterminal protein is used to replicate viral genome, upon genomic encapsidation it is processed first into iTP and finally into TP by adenovirus protease.</text>
</comment>
<dbReference type="Proteomes" id="UP000201603">
    <property type="component" value="Segment"/>
</dbReference>
<dbReference type="InterPro" id="IPR003391">
    <property type="entry name" value="Adeno_preterminal"/>
</dbReference>
<dbReference type="GO" id="GO:0006260">
    <property type="term" value="P:DNA replication"/>
    <property type="evidence" value="ECO:0007669"/>
    <property type="project" value="UniProtKB-KW"/>
</dbReference>
<feature type="chain" id="PRO_5023409815" description="Terminal protein" evidence="7">
    <location>
        <begin position="325"/>
        <end position="650"/>
    </location>
</feature>
<feature type="site" description="Priming of strand displacement replication by covalently linking the first nucleotide of the new DNA chain" evidence="7">
    <location>
        <position position="562"/>
    </location>
</feature>
<proteinExistence type="inferred from homology"/>
<comment type="subunit">
    <text evidence="7">Heterodimer with the polymerase; this heterodimer binds to bp 9 to 18 of the genome. Interacts with host POU2F1; POU2F1 binds to the auxiliary sequences in the inverted terminal repeats and tethers the pTP-POL heterodimer to the origin DNA thereby participating in the assembly of the pre-initiation complex (POL-TP-DBP-NFIA-POU2F1).</text>
</comment>
<evidence type="ECO:0000256" key="5">
    <source>
        <dbReference type="ARBA" id="ARBA00023124"/>
    </source>
</evidence>
<dbReference type="EMBL" id="KY306667">
    <property type="protein sequence ID" value="ART33364.1"/>
    <property type="molecule type" value="Genomic_DNA"/>
</dbReference>
<sequence>MFLQSARDCARLTGQTLHTMELFRPLRNIWNRAREYARAAISAAGISWMSRHIYRYPTLMLRNLGARQPATEHWPLYLYPPPHFLIGYQYVVRVCNDYVFETRAYSRLIYRETVRLDQQIVDWSTMANCSYTINAGAYHRFIDLDNFDETLRQIQQAVLAERVVADLALIQPLRGYGRTEMADLPPQRRHVPVERLLQEQCMNLGECQDQAWGFANRIRIQQAGRRDLIILTTIRRLRCAYFNFLLSHPPPSRRNIQEAMPILSLPCDCDWLEAFLQRFSDPLDAQSLRFETAASMERVVAHVIDALSLPQRAPARPSFELTGGAFELRPRENGRAVTQEMRIRRGEVVQRFIDSLPLPTRRRRIARPAPPSPSPEPVELEMPLLEGAEEEEEEEEQPPRSFVDEVRATIAEVIRLLQQELTVSARNEQFFNFAVDFYEAINILEREGNINESTIRRWVIYFFIVEHIATTLNYLHHHLRLSPVFARHVEINLGQVVMRARDAEGAVIYSRVWNEPGANAFSQLMRRISTDLAATIHRAGRGELDEEEIERFMTDIGYRDHSGDVEEILRQAELNDASINSVDLSFRFKVTGPVAFTQHPEIQRINRRVIQHASDLRQQLQPLPELNDPVQLPPLRPERQRPPLGPRRVL</sequence>
<dbReference type="Pfam" id="PF02459">
    <property type="entry name" value="Adeno_terminal"/>
    <property type="match status" value="1"/>
</dbReference>
<dbReference type="GO" id="GO:0003690">
    <property type="term" value="F:double-stranded DNA binding"/>
    <property type="evidence" value="ECO:0007669"/>
    <property type="project" value="UniProtKB-UniRule"/>
</dbReference>
<feature type="chain" id="PRO_5023409817" description="Intermediate terminal protein" evidence="7">
    <location>
        <begin position="177"/>
        <end position="650"/>
    </location>
</feature>
<dbReference type="GO" id="GO:0039687">
    <property type="term" value="P:viral DNA strand displacement replication"/>
    <property type="evidence" value="ECO:0007669"/>
    <property type="project" value="UniProtKB-UniRule"/>
</dbReference>
<keyword evidence="6 7" id="KW-0238">DNA-binding</keyword>
<evidence type="ECO:0000313" key="9">
    <source>
        <dbReference type="EMBL" id="ART33364.1"/>
    </source>
</evidence>
<evidence type="ECO:0000256" key="2">
    <source>
        <dbReference type="ARBA" id="ARBA00022562"/>
    </source>
</evidence>
<name>A0A1Y0B6G6_9ADEN</name>
<dbReference type="GO" id="GO:0044204">
    <property type="term" value="C:host cell nuclear matrix"/>
    <property type="evidence" value="ECO:0007669"/>
    <property type="project" value="UniProtKB-SubCell"/>
</dbReference>
<reference evidence="9 10" key="2">
    <citation type="submission" date="2016-12" db="EMBL/GenBank/DDBJ databases">
        <title>Isolation of a novel cervid adenovirus from white-tailed deer (Odocoileus virginianus) fawns in a captive herd.</title>
        <authorList>
            <person name="Ridpath J.F."/>
            <person name="Neill J.D."/>
            <person name="Palmer M.V."/>
            <person name="Bauermann F.V."/>
            <person name="Falkenberg S.M."/>
            <person name="Wolff P.L."/>
        </authorList>
    </citation>
    <scope>NUCLEOTIDE SEQUENCE [LARGE SCALE GENOMIC DNA]</scope>
    <source>
        <strain evidence="9">1319</strain>
    </source>
</reference>
<reference evidence="9 10" key="1">
    <citation type="submission" date="2016-12" db="EMBL/GenBank/DDBJ databases">
        <title>Complete genomic sequence of cervid adenovirus 1, a novel mastadenovirus isolated from white-tailed deer.</title>
        <authorList>
            <person name="Neill J.D."/>
            <person name="Ridpath J.F."/>
        </authorList>
    </citation>
    <scope>NUCLEOTIDE SEQUENCE [LARGE SCALE GENOMIC DNA]</scope>
    <source>
        <strain evidence="9">1319</strain>
    </source>
</reference>
<comment type="function">
    <text evidence="7">Protein covalently bound to the viral DNA that acts as a primer for viral genomic replication by DNA strand displacement. Assembles on the viral origin of replication in an initiation complex with viral polymerase, DBP, host NFIA and host POU2F1/OCT1. During initiation, the polymerase covalently couples the first dCTP with Ser-580 of pTP. The terminal protein stimulates the template activity over 20 fold compared to protein-free templates. Neo-synthesized viral genomes are linked to two preterminal proteins, one for each 5' end. These new genomes are encapsidated in the nucleus, and during capsid maturation by viral protease, preterminal protein is first cleaved into intermediary (iTP), then into mature TP. May play a role in host nuclear matrix localization of genomic DNA.</text>
</comment>
<dbReference type="HAMAP" id="MF_04061">
    <property type="entry name" value="ADV_TERM"/>
    <property type="match status" value="1"/>
</dbReference>
<feature type="region of interest" description="Disordered" evidence="8">
    <location>
        <begin position="620"/>
        <end position="650"/>
    </location>
</feature>
<gene>
    <name evidence="7" type="primary">PTP</name>
</gene>